<keyword evidence="3" id="KW-1185">Reference proteome</keyword>
<reference evidence="2" key="1">
    <citation type="submission" date="2023-03" db="EMBL/GenBank/DDBJ databases">
        <title>Massive genome expansion in bonnet fungi (Mycena s.s.) driven by repeated elements and novel gene families across ecological guilds.</title>
        <authorList>
            <consortium name="Lawrence Berkeley National Laboratory"/>
            <person name="Harder C.B."/>
            <person name="Miyauchi S."/>
            <person name="Viragh M."/>
            <person name="Kuo A."/>
            <person name="Thoen E."/>
            <person name="Andreopoulos B."/>
            <person name="Lu D."/>
            <person name="Skrede I."/>
            <person name="Drula E."/>
            <person name="Henrissat B."/>
            <person name="Morin E."/>
            <person name="Kohler A."/>
            <person name="Barry K."/>
            <person name="LaButti K."/>
            <person name="Morin E."/>
            <person name="Salamov A."/>
            <person name="Lipzen A."/>
            <person name="Mereny Z."/>
            <person name="Hegedus B."/>
            <person name="Baldrian P."/>
            <person name="Stursova M."/>
            <person name="Weitz H."/>
            <person name="Taylor A."/>
            <person name="Grigoriev I.V."/>
            <person name="Nagy L.G."/>
            <person name="Martin F."/>
            <person name="Kauserud H."/>
        </authorList>
    </citation>
    <scope>NUCLEOTIDE SEQUENCE</scope>
    <source>
        <strain evidence="2">9284</strain>
    </source>
</reference>
<accession>A0AAD7CIE3</accession>
<dbReference type="EMBL" id="JARKIF010000001">
    <property type="protein sequence ID" value="KAJ7649870.1"/>
    <property type="molecule type" value="Genomic_DNA"/>
</dbReference>
<evidence type="ECO:0000313" key="2">
    <source>
        <dbReference type="EMBL" id="KAJ7649870.1"/>
    </source>
</evidence>
<proteinExistence type="predicted"/>
<organism evidence="2 3">
    <name type="scientific">Roridomyces roridus</name>
    <dbReference type="NCBI Taxonomy" id="1738132"/>
    <lineage>
        <taxon>Eukaryota</taxon>
        <taxon>Fungi</taxon>
        <taxon>Dikarya</taxon>
        <taxon>Basidiomycota</taxon>
        <taxon>Agaricomycotina</taxon>
        <taxon>Agaricomycetes</taxon>
        <taxon>Agaricomycetidae</taxon>
        <taxon>Agaricales</taxon>
        <taxon>Marasmiineae</taxon>
        <taxon>Mycenaceae</taxon>
        <taxon>Roridomyces</taxon>
    </lineage>
</organism>
<name>A0AAD7CIE3_9AGAR</name>
<dbReference type="AlphaFoldDB" id="A0AAD7CIE3"/>
<feature type="region of interest" description="Disordered" evidence="1">
    <location>
        <begin position="65"/>
        <end position="87"/>
    </location>
</feature>
<dbReference type="Proteomes" id="UP001221142">
    <property type="component" value="Unassembled WGS sequence"/>
</dbReference>
<evidence type="ECO:0000313" key="3">
    <source>
        <dbReference type="Proteomes" id="UP001221142"/>
    </source>
</evidence>
<sequence length="205" mass="21697">MELHARGDSDDPQALELESVLKLKNQGVSDVCMDENSHQTGLTIPVVEMKCLDRAVLEEGAVIRSSGGQDNQGMRTGSMPIRQEGKHPEGMYSRETTEGLGGVDPSSVPGWEMMNVKSGTANCLPTAGITISLDVWEDSPQRAGAGVVRFGWRNGIVSIRKGTSSKGGKALGSFLSGEGRWELGSPAARLSNESASWGGGVLIKL</sequence>
<protein>
    <submittedName>
        <fullName evidence="2">Uncharacterized protein</fullName>
    </submittedName>
</protein>
<comment type="caution">
    <text evidence="2">The sequence shown here is derived from an EMBL/GenBank/DDBJ whole genome shotgun (WGS) entry which is preliminary data.</text>
</comment>
<gene>
    <name evidence="2" type="ORF">FB45DRAFT_858831</name>
</gene>
<feature type="compositionally biased region" description="Polar residues" evidence="1">
    <location>
        <begin position="66"/>
        <end position="75"/>
    </location>
</feature>
<evidence type="ECO:0000256" key="1">
    <source>
        <dbReference type="SAM" id="MobiDB-lite"/>
    </source>
</evidence>